<accession>A0A177K9D7</accession>
<dbReference type="Proteomes" id="UP000076998">
    <property type="component" value="Unassembled WGS sequence"/>
</dbReference>
<dbReference type="EMBL" id="LSTV01000003">
    <property type="protein sequence ID" value="OAH49697.1"/>
    <property type="molecule type" value="Genomic_DNA"/>
</dbReference>
<evidence type="ECO:0000256" key="1">
    <source>
        <dbReference type="SAM" id="Phobius"/>
    </source>
</evidence>
<gene>
    <name evidence="2" type="ORF">AYL44_08840</name>
</gene>
<dbReference type="OrthoDB" id="5082365at2"/>
<name>A0A177K9D7_9MICO</name>
<reference evidence="2 3" key="1">
    <citation type="submission" date="2016-02" db="EMBL/GenBank/DDBJ databases">
        <authorList>
            <person name="Wen L."/>
            <person name="He K."/>
            <person name="Yang H."/>
        </authorList>
    </citation>
    <scope>NUCLEOTIDE SEQUENCE [LARGE SCALE GENOMIC DNA]</scope>
    <source>
        <strain evidence="2 3">CD11_3</strain>
    </source>
</reference>
<evidence type="ECO:0000313" key="3">
    <source>
        <dbReference type="Proteomes" id="UP000076998"/>
    </source>
</evidence>
<feature type="transmembrane region" description="Helical" evidence="1">
    <location>
        <begin position="12"/>
        <end position="37"/>
    </location>
</feature>
<sequence>MTTPAVPLLAQRAWGIAAVVLVVLSVLPTLFVLLLAATVDEQYGWLLIPAFALLVGGGSVAMLTGIVGLVFAGIRRRGFLWPAIGTAAGIGLVGTASLILNLGA</sequence>
<dbReference type="RefSeq" id="WP_064002941.1">
    <property type="nucleotide sequence ID" value="NZ_LSTV01000003.1"/>
</dbReference>
<keyword evidence="1" id="KW-0812">Transmembrane</keyword>
<dbReference type="AlphaFoldDB" id="A0A177K9D7"/>
<keyword evidence="1" id="KW-1133">Transmembrane helix</keyword>
<feature type="transmembrane region" description="Helical" evidence="1">
    <location>
        <begin position="43"/>
        <end position="72"/>
    </location>
</feature>
<proteinExistence type="predicted"/>
<keyword evidence="1" id="KW-0472">Membrane</keyword>
<feature type="transmembrane region" description="Helical" evidence="1">
    <location>
        <begin position="79"/>
        <end position="100"/>
    </location>
</feature>
<evidence type="ECO:0000313" key="2">
    <source>
        <dbReference type="EMBL" id="OAH49697.1"/>
    </source>
</evidence>
<organism evidence="2 3">
    <name type="scientific">Microbacterium oleivorans</name>
    <dbReference type="NCBI Taxonomy" id="273677"/>
    <lineage>
        <taxon>Bacteria</taxon>
        <taxon>Bacillati</taxon>
        <taxon>Actinomycetota</taxon>
        <taxon>Actinomycetes</taxon>
        <taxon>Micrococcales</taxon>
        <taxon>Microbacteriaceae</taxon>
        <taxon>Microbacterium</taxon>
    </lineage>
</organism>
<protein>
    <submittedName>
        <fullName evidence="2">Uncharacterized protein</fullName>
    </submittedName>
</protein>
<comment type="caution">
    <text evidence="2">The sequence shown here is derived from an EMBL/GenBank/DDBJ whole genome shotgun (WGS) entry which is preliminary data.</text>
</comment>